<evidence type="ECO:0000313" key="1">
    <source>
        <dbReference type="EMBL" id="RYQ90704.1"/>
    </source>
</evidence>
<name>A0A444XM13_ARAHY</name>
<gene>
    <name evidence="1" type="ORF">Ahy_B09g096732</name>
</gene>
<reference evidence="1 2" key="1">
    <citation type="submission" date="2019-01" db="EMBL/GenBank/DDBJ databases">
        <title>Sequencing of cultivated peanut Arachis hypogaea provides insights into genome evolution and oil improvement.</title>
        <authorList>
            <person name="Chen X."/>
        </authorList>
    </citation>
    <scope>NUCLEOTIDE SEQUENCE [LARGE SCALE GENOMIC DNA]</scope>
    <source>
        <strain evidence="2">cv. Fuhuasheng</strain>
        <tissue evidence="1">Leaves</tissue>
    </source>
</reference>
<dbReference type="AlphaFoldDB" id="A0A444XM13"/>
<dbReference type="Proteomes" id="UP000289738">
    <property type="component" value="Chromosome B09"/>
</dbReference>
<keyword evidence="2" id="KW-1185">Reference proteome</keyword>
<protein>
    <submittedName>
        <fullName evidence="1">Uncharacterized protein</fullName>
    </submittedName>
</protein>
<sequence length="94" mass="11620">MFHFDEDCGGIIKRIILKMLGRAWKETRNRLYDHCYDSEQIVEENIERRPPEITADDWRWYLDYHNSKETKVIYFYFITEKVYLCYIELVRTSV</sequence>
<organism evidence="1 2">
    <name type="scientific">Arachis hypogaea</name>
    <name type="common">Peanut</name>
    <dbReference type="NCBI Taxonomy" id="3818"/>
    <lineage>
        <taxon>Eukaryota</taxon>
        <taxon>Viridiplantae</taxon>
        <taxon>Streptophyta</taxon>
        <taxon>Embryophyta</taxon>
        <taxon>Tracheophyta</taxon>
        <taxon>Spermatophyta</taxon>
        <taxon>Magnoliopsida</taxon>
        <taxon>eudicotyledons</taxon>
        <taxon>Gunneridae</taxon>
        <taxon>Pentapetalae</taxon>
        <taxon>rosids</taxon>
        <taxon>fabids</taxon>
        <taxon>Fabales</taxon>
        <taxon>Fabaceae</taxon>
        <taxon>Papilionoideae</taxon>
        <taxon>50 kb inversion clade</taxon>
        <taxon>dalbergioids sensu lato</taxon>
        <taxon>Dalbergieae</taxon>
        <taxon>Pterocarpus clade</taxon>
        <taxon>Arachis</taxon>
    </lineage>
</organism>
<comment type="caution">
    <text evidence="1">The sequence shown here is derived from an EMBL/GenBank/DDBJ whole genome shotgun (WGS) entry which is preliminary data.</text>
</comment>
<dbReference type="EMBL" id="SDMP01000019">
    <property type="protein sequence ID" value="RYQ90704.1"/>
    <property type="molecule type" value="Genomic_DNA"/>
</dbReference>
<evidence type="ECO:0000313" key="2">
    <source>
        <dbReference type="Proteomes" id="UP000289738"/>
    </source>
</evidence>
<accession>A0A444XM13</accession>
<proteinExistence type="predicted"/>